<feature type="transmembrane region" description="Helical" evidence="1">
    <location>
        <begin position="316"/>
        <end position="334"/>
    </location>
</feature>
<feature type="transmembrane region" description="Helical" evidence="1">
    <location>
        <begin position="274"/>
        <end position="295"/>
    </location>
</feature>
<dbReference type="Gene3D" id="2.40.10.120">
    <property type="match status" value="1"/>
</dbReference>
<dbReference type="Proteomes" id="UP000551709">
    <property type="component" value="Plasmid pBb1S5b"/>
</dbReference>
<keyword evidence="2" id="KW-0614">Plasmid</keyword>
<keyword evidence="1" id="KW-1133">Transmembrane helix</keyword>
<feature type="transmembrane region" description="Helical" evidence="1">
    <location>
        <begin position="413"/>
        <end position="434"/>
    </location>
</feature>
<dbReference type="SUPFAM" id="SSF50494">
    <property type="entry name" value="Trypsin-like serine proteases"/>
    <property type="match status" value="1"/>
</dbReference>
<dbReference type="InterPro" id="IPR009003">
    <property type="entry name" value="Peptidase_S1_PA"/>
</dbReference>
<geneLocation type="plasmid" evidence="2 3">
    <name>pBb1S5b</name>
</geneLocation>
<dbReference type="EMBL" id="CP096257">
    <property type="protein sequence ID" value="UPT92462.1"/>
    <property type="molecule type" value="Genomic_DNA"/>
</dbReference>
<dbReference type="RefSeq" id="WP_176400494.1">
    <property type="nucleotide sequence ID" value="NZ_CP096257.1"/>
</dbReference>
<gene>
    <name evidence="2" type="ORF">HAP41_0000049365</name>
</gene>
<feature type="transmembrane region" description="Helical" evidence="1">
    <location>
        <begin position="235"/>
        <end position="254"/>
    </location>
</feature>
<keyword evidence="1" id="KW-0812">Transmembrane</keyword>
<organism evidence="2 3">
    <name type="scientific">Bradyrhizobium barranii subsp. apii</name>
    <dbReference type="NCBI Taxonomy" id="2819348"/>
    <lineage>
        <taxon>Bacteria</taxon>
        <taxon>Pseudomonadati</taxon>
        <taxon>Pseudomonadota</taxon>
        <taxon>Alphaproteobacteria</taxon>
        <taxon>Hyphomicrobiales</taxon>
        <taxon>Nitrobacteraceae</taxon>
        <taxon>Bradyrhizobium</taxon>
        <taxon>Bradyrhizobium barranii</taxon>
    </lineage>
</organism>
<evidence type="ECO:0000313" key="2">
    <source>
        <dbReference type="EMBL" id="UPT92462.1"/>
    </source>
</evidence>
<evidence type="ECO:0000313" key="3">
    <source>
        <dbReference type="Proteomes" id="UP000551709"/>
    </source>
</evidence>
<dbReference type="AlphaFoldDB" id="A0A8U0FXV7"/>
<reference evidence="2" key="2">
    <citation type="submission" date="2022-04" db="EMBL/GenBank/DDBJ databases">
        <authorList>
            <person name="Bromfield E.S.P."/>
            <person name="Cloutier S."/>
        </authorList>
    </citation>
    <scope>NUCLEOTIDE SEQUENCE</scope>
    <source>
        <strain evidence="2">1S5</strain>
        <plasmid evidence="2">pBb1S5b</plasmid>
    </source>
</reference>
<sequence length="446" mass="48826">MMTEASRIDAGLVQIVTLDEGKPFVCGMGLLVSSQEIVTCAHVVNIALHREPMSRASPIGEFIWVSFPRSTETGVPPARPLARASVQEFEAPGREPDDDVALLLLDVPAEETIGFGILADIQGIDLVGSRVSVFGARAGPLNRSMPIHTDGRYVGATNQSFAQIEPVTPVQSFVEPGYSGGRVWSEDVKAAIGMIVARLDNQNRKIAFFLPAHAIASRFRGIPIETRQMGMDVAALFRLAAIGNLILVLAQFLANRIDEFDLAFGGGNPVLNAFWGLLLNPLMMPVSFWALWRYARNYSEHPWWQRIPTILSIRGSRIGAVLSILFFVLAPLYMQCFFADQFRSYGFVYIDKSKIASTGETLTDCVGNWCLHPGVTRWSRSLSTNASDSTRYGHLKADKAPAAVTYFPAFEPIGIAAFTGVGLVLAILAILAIFRVPRRLLSRAAR</sequence>
<keyword evidence="1" id="KW-0472">Membrane</keyword>
<proteinExistence type="predicted"/>
<accession>A0A8U0FXV7</accession>
<evidence type="ECO:0000256" key="1">
    <source>
        <dbReference type="SAM" id="Phobius"/>
    </source>
</evidence>
<reference evidence="2" key="1">
    <citation type="journal article" date="2017" name="Syst. Appl. Microbiol.">
        <title>Soybeans inoculated with root zone soils of Canadian native legumes harbour diverse and novel Bradyrhizobium spp. that possess agricultural potential.</title>
        <authorList>
            <person name="Bromfield E.S.P."/>
            <person name="Cloutier S."/>
            <person name="Tambong J.T."/>
            <person name="Tran Thi T.V."/>
        </authorList>
    </citation>
    <scope>NUCLEOTIDE SEQUENCE</scope>
    <source>
        <strain evidence="2">1S5</strain>
    </source>
</reference>
<dbReference type="Pfam" id="PF13365">
    <property type="entry name" value="Trypsin_2"/>
    <property type="match status" value="1"/>
</dbReference>
<name>A0A8U0FXV7_9BRAD</name>
<protein>
    <submittedName>
        <fullName evidence="2">Trypsin-like peptidase domain-containing protein</fullName>
    </submittedName>
</protein>